<sequence>EQLIQSAPNGVMALVPGSGTRAKFFIQYILPVLAVIYPVKPYFYCT</sequence>
<dbReference type="AlphaFoldDB" id="A0A6J4I0Q5"/>
<evidence type="ECO:0000313" key="1">
    <source>
        <dbReference type="EMBL" id="CAA9238303.1"/>
    </source>
</evidence>
<name>A0A6J4I0Q5_9BACT</name>
<dbReference type="EMBL" id="CADCTJ010000407">
    <property type="protein sequence ID" value="CAA9238303.1"/>
    <property type="molecule type" value="Genomic_DNA"/>
</dbReference>
<organism evidence="1">
    <name type="scientific">uncultured Adhaeribacter sp</name>
    <dbReference type="NCBI Taxonomy" id="448109"/>
    <lineage>
        <taxon>Bacteria</taxon>
        <taxon>Pseudomonadati</taxon>
        <taxon>Bacteroidota</taxon>
        <taxon>Cytophagia</taxon>
        <taxon>Cytophagales</taxon>
        <taxon>Hymenobacteraceae</taxon>
        <taxon>Adhaeribacter</taxon>
        <taxon>environmental samples</taxon>
    </lineage>
</organism>
<protein>
    <submittedName>
        <fullName evidence="1">Uncharacterized protein</fullName>
    </submittedName>
</protein>
<gene>
    <name evidence="1" type="ORF">AVDCRST_MAG95-1312</name>
</gene>
<feature type="non-terminal residue" evidence="1">
    <location>
        <position position="1"/>
    </location>
</feature>
<proteinExistence type="predicted"/>
<reference evidence="1" key="1">
    <citation type="submission" date="2020-02" db="EMBL/GenBank/DDBJ databases">
        <authorList>
            <person name="Meier V. D."/>
        </authorList>
    </citation>
    <scope>NUCLEOTIDE SEQUENCE</scope>
    <source>
        <strain evidence="1">AVDCRST_MAG95</strain>
    </source>
</reference>
<accession>A0A6J4I0Q5</accession>